<feature type="domain" description="N-acetyltransferase" evidence="1">
    <location>
        <begin position="4"/>
        <end position="158"/>
    </location>
</feature>
<proteinExistence type="predicted"/>
<keyword evidence="3" id="KW-1185">Reference proteome</keyword>
<dbReference type="SUPFAM" id="SSF55729">
    <property type="entry name" value="Acyl-CoA N-acyltransferases (Nat)"/>
    <property type="match status" value="1"/>
</dbReference>
<name>A0A1I1VMT0_9BACL</name>
<dbReference type="AlphaFoldDB" id="A0A1I1VMT0"/>
<evidence type="ECO:0000259" key="1">
    <source>
        <dbReference type="PROSITE" id="PS51186"/>
    </source>
</evidence>
<dbReference type="STRING" id="1045775.SAMN05216378_1688"/>
<accession>A0A1I1VMT0</accession>
<gene>
    <name evidence="2" type="ORF">SAMN05216378_1688</name>
</gene>
<evidence type="ECO:0000313" key="2">
    <source>
        <dbReference type="EMBL" id="SFD84201.1"/>
    </source>
</evidence>
<dbReference type="Gene3D" id="3.40.630.30">
    <property type="match status" value="1"/>
</dbReference>
<protein>
    <submittedName>
        <fullName evidence="2">Acetyltransferase (GNAT) family protein</fullName>
    </submittedName>
</protein>
<dbReference type="OrthoDB" id="2830399at2"/>
<evidence type="ECO:0000313" key="3">
    <source>
        <dbReference type="Proteomes" id="UP000198855"/>
    </source>
</evidence>
<dbReference type="GO" id="GO:0016747">
    <property type="term" value="F:acyltransferase activity, transferring groups other than amino-acyl groups"/>
    <property type="evidence" value="ECO:0007669"/>
    <property type="project" value="InterPro"/>
</dbReference>
<dbReference type="InterPro" id="IPR000182">
    <property type="entry name" value="GNAT_dom"/>
</dbReference>
<dbReference type="Pfam" id="PF13508">
    <property type="entry name" value="Acetyltransf_7"/>
    <property type="match status" value="1"/>
</dbReference>
<reference evidence="3" key="1">
    <citation type="submission" date="2016-10" db="EMBL/GenBank/DDBJ databases">
        <authorList>
            <person name="Varghese N."/>
            <person name="Submissions S."/>
        </authorList>
    </citation>
    <scope>NUCLEOTIDE SEQUENCE [LARGE SCALE GENOMIC DNA]</scope>
    <source>
        <strain evidence="3">CGMCC 1.10784</strain>
    </source>
</reference>
<dbReference type="CDD" id="cd04301">
    <property type="entry name" value="NAT_SF"/>
    <property type="match status" value="1"/>
</dbReference>
<dbReference type="PROSITE" id="PS51186">
    <property type="entry name" value="GNAT"/>
    <property type="match status" value="1"/>
</dbReference>
<keyword evidence="2" id="KW-0808">Transferase</keyword>
<organism evidence="2 3">
    <name type="scientific">Paenibacillus catalpae</name>
    <dbReference type="NCBI Taxonomy" id="1045775"/>
    <lineage>
        <taxon>Bacteria</taxon>
        <taxon>Bacillati</taxon>
        <taxon>Bacillota</taxon>
        <taxon>Bacilli</taxon>
        <taxon>Bacillales</taxon>
        <taxon>Paenibacillaceae</taxon>
        <taxon>Paenibacillus</taxon>
    </lineage>
</organism>
<dbReference type="EMBL" id="FOMT01000001">
    <property type="protein sequence ID" value="SFD84201.1"/>
    <property type="molecule type" value="Genomic_DNA"/>
</dbReference>
<dbReference type="Proteomes" id="UP000198855">
    <property type="component" value="Unassembled WGS sequence"/>
</dbReference>
<sequence>MLFTTLDKLDDRLWPLAKQLYEHSFPKEGRKPDGIIAGMFRKMSCFLHTLSNEGAVEAMALSGLTGGGSILLIDYIAVSEDRRDEGIGSQLIQRITEWAQNEKRLDGLLIEVESEHTPANEQRIRFWERNGFTITDYEHPYIWVPEPYRAMYKQLNQETDWLGDRSGKKLFRYITAFHEKAYSKK</sequence>
<dbReference type="RefSeq" id="WP_091183259.1">
    <property type="nucleotide sequence ID" value="NZ_FOMT01000001.1"/>
</dbReference>
<dbReference type="InterPro" id="IPR016181">
    <property type="entry name" value="Acyl_CoA_acyltransferase"/>
</dbReference>